<evidence type="ECO:0000256" key="6">
    <source>
        <dbReference type="SAM" id="MobiDB-lite"/>
    </source>
</evidence>
<keyword evidence="4 7" id="KW-1133">Transmembrane helix</keyword>
<keyword evidence="5 7" id="KW-0472">Membrane</keyword>
<name>A0AAW9DLA8_ACIAO</name>
<dbReference type="EMBL" id="JAWXYB010000006">
    <property type="protein sequence ID" value="MDX5929476.1"/>
    <property type="molecule type" value="Genomic_DNA"/>
</dbReference>
<dbReference type="GO" id="GO:0030255">
    <property type="term" value="P:protein secretion by the type IV secretion system"/>
    <property type="evidence" value="ECO:0007669"/>
    <property type="project" value="InterPro"/>
</dbReference>
<evidence type="ECO:0000313" key="8">
    <source>
        <dbReference type="EMBL" id="MDX5929476.1"/>
    </source>
</evidence>
<protein>
    <submittedName>
        <fullName evidence="8">Type IV secretion system protein</fullName>
    </submittedName>
</protein>
<evidence type="ECO:0000313" key="9">
    <source>
        <dbReference type="Proteomes" id="UP001279553"/>
    </source>
</evidence>
<evidence type="ECO:0000256" key="4">
    <source>
        <dbReference type="ARBA" id="ARBA00022989"/>
    </source>
</evidence>
<evidence type="ECO:0000256" key="1">
    <source>
        <dbReference type="ARBA" id="ARBA00004141"/>
    </source>
</evidence>
<evidence type="ECO:0000256" key="5">
    <source>
        <dbReference type="ARBA" id="ARBA00023136"/>
    </source>
</evidence>
<feature type="transmembrane region" description="Helical" evidence="7">
    <location>
        <begin position="106"/>
        <end position="127"/>
    </location>
</feature>
<dbReference type="GO" id="GO:0016020">
    <property type="term" value="C:membrane"/>
    <property type="evidence" value="ECO:0007669"/>
    <property type="project" value="UniProtKB-SubCell"/>
</dbReference>
<comment type="similarity">
    <text evidence="2">Belongs to the TrbL/VirB6 family.</text>
</comment>
<keyword evidence="9" id="KW-1185">Reference proteome</keyword>
<comment type="subcellular location">
    <subcellularLocation>
        <location evidence="1">Membrane</location>
        <topology evidence="1">Multi-pass membrane protein</topology>
    </subcellularLocation>
</comment>
<keyword evidence="3 7" id="KW-0812">Transmembrane</keyword>
<feature type="transmembrane region" description="Helical" evidence="7">
    <location>
        <begin position="75"/>
        <end position="100"/>
    </location>
</feature>
<gene>
    <name evidence="8" type="ORF">SIL87_01670</name>
</gene>
<feature type="region of interest" description="Disordered" evidence="6">
    <location>
        <begin position="310"/>
        <end position="345"/>
    </location>
</feature>
<feature type="transmembrane region" description="Helical" evidence="7">
    <location>
        <begin position="171"/>
        <end position="193"/>
    </location>
</feature>
<dbReference type="AlphaFoldDB" id="A0AAW9DLA8"/>
<sequence>MLGRGDIADWVVELIQQGVSVGFLYYLMTHFVSLANDVVNGLRDAASIAATGSAANAGNIFASGMQIGTDVINSLIYKLSAIPTDLAMIICAIIIIFMFATIAADILFVVIESKIAVVIGMLFMGLGPSRWTSGYMMKMVNYVISVATKLFVMLIIVGVGQTVIESFAKNALHATLASDLSLVGAAVVFVALVKKIPDLIQSVISGAAVCRGGELAATLAGAAAGAASVAMGGAGLAGAAGEAAQLAAAASGGEGAAGALGAAAGGGAGEGGAAGAAGGGAASMGKGQLMARTAGILGRAAMADMQGRLEGDPASRGGTMGGRMARRIRSANTLKSDVPRLTPDP</sequence>
<evidence type="ECO:0000256" key="3">
    <source>
        <dbReference type="ARBA" id="ARBA00022692"/>
    </source>
</evidence>
<evidence type="ECO:0000256" key="2">
    <source>
        <dbReference type="ARBA" id="ARBA00007802"/>
    </source>
</evidence>
<dbReference type="InterPro" id="IPR007688">
    <property type="entry name" value="Conjugal_tfr_TrbL/VirB6"/>
</dbReference>
<dbReference type="Pfam" id="PF04610">
    <property type="entry name" value="TrbL"/>
    <property type="match status" value="1"/>
</dbReference>
<evidence type="ECO:0000256" key="7">
    <source>
        <dbReference type="SAM" id="Phobius"/>
    </source>
</evidence>
<feature type="transmembrane region" description="Helical" evidence="7">
    <location>
        <begin position="139"/>
        <end position="159"/>
    </location>
</feature>
<dbReference type="RefSeq" id="WP_319612548.1">
    <property type="nucleotide sequence ID" value="NZ_JAWXYB010000006.1"/>
</dbReference>
<accession>A0AAW9DLA8</accession>
<reference evidence="8 9" key="1">
    <citation type="submission" date="2023-11" db="EMBL/GenBank/DDBJ databases">
        <title>MicrobeMod: A computational toolkit for identifying prokaryotic methylation and restriction-modification with nanopore sequencing.</title>
        <authorList>
            <person name="Crits-Christoph A."/>
            <person name="Kang S.C."/>
            <person name="Lee H."/>
            <person name="Ostrov N."/>
        </authorList>
    </citation>
    <scope>NUCLEOTIDE SEQUENCE [LARGE SCALE GENOMIC DNA]</scope>
    <source>
        <strain evidence="8 9">DSMZ 700</strain>
    </source>
</reference>
<dbReference type="Proteomes" id="UP001279553">
    <property type="component" value="Unassembled WGS sequence"/>
</dbReference>
<organism evidence="8 9">
    <name type="scientific">Acidiphilium acidophilum</name>
    <name type="common">Thiobacillus acidophilus</name>
    <dbReference type="NCBI Taxonomy" id="76588"/>
    <lineage>
        <taxon>Bacteria</taxon>
        <taxon>Pseudomonadati</taxon>
        <taxon>Pseudomonadota</taxon>
        <taxon>Alphaproteobacteria</taxon>
        <taxon>Acetobacterales</taxon>
        <taxon>Acidocellaceae</taxon>
        <taxon>Acidiphilium</taxon>
    </lineage>
</organism>
<proteinExistence type="inferred from homology"/>
<comment type="caution">
    <text evidence="8">The sequence shown here is derived from an EMBL/GenBank/DDBJ whole genome shotgun (WGS) entry which is preliminary data.</text>
</comment>